<keyword evidence="1" id="KW-0472">Membrane</keyword>
<reference evidence="2" key="2">
    <citation type="journal article" date="2007" name="Science">
        <title>Genome sequence of Aedes aegypti, a major arbovirus vector.</title>
        <authorList>
            <person name="Nene V."/>
            <person name="Wortman J.R."/>
            <person name="Lawson D."/>
            <person name="Haas B."/>
            <person name="Kodira C."/>
            <person name="Tu Z.J."/>
            <person name="Loftus B."/>
            <person name="Xi Z."/>
            <person name="Megy K."/>
            <person name="Grabherr M."/>
            <person name="Ren Q."/>
            <person name="Zdobnov E.M."/>
            <person name="Lobo N.F."/>
            <person name="Campbell K.S."/>
            <person name="Brown S.E."/>
            <person name="Bonaldo M.F."/>
            <person name="Zhu J."/>
            <person name="Sinkins S.P."/>
            <person name="Hogenkamp D.G."/>
            <person name="Amedeo P."/>
            <person name="Arensburger P."/>
            <person name="Atkinson P.W."/>
            <person name="Bidwell S."/>
            <person name="Biedler J."/>
            <person name="Birney E."/>
            <person name="Bruggner R.V."/>
            <person name="Costas J."/>
            <person name="Coy M.R."/>
            <person name="Crabtree J."/>
            <person name="Crawford M."/>
            <person name="Debruyn B."/>
            <person name="Decaprio D."/>
            <person name="Eiglmeier K."/>
            <person name="Eisenstadt E."/>
            <person name="El-Dorry H."/>
            <person name="Gelbart W.M."/>
            <person name="Gomes S.L."/>
            <person name="Hammond M."/>
            <person name="Hannick L.I."/>
            <person name="Hogan J.R."/>
            <person name="Holmes M.H."/>
            <person name="Jaffe D."/>
            <person name="Johnston J.S."/>
            <person name="Kennedy R.C."/>
            <person name="Koo H."/>
            <person name="Kravitz S."/>
            <person name="Kriventseva E.V."/>
            <person name="Kulp D."/>
            <person name="Labutti K."/>
            <person name="Lee E."/>
            <person name="Li S."/>
            <person name="Lovin D.D."/>
            <person name="Mao C."/>
            <person name="Mauceli E."/>
            <person name="Menck C.F."/>
            <person name="Miller J.R."/>
            <person name="Montgomery P."/>
            <person name="Mori A."/>
            <person name="Nascimento A.L."/>
            <person name="Naveira H.F."/>
            <person name="Nusbaum C."/>
            <person name="O'leary S."/>
            <person name="Orvis J."/>
            <person name="Pertea M."/>
            <person name="Quesneville H."/>
            <person name="Reidenbach K.R."/>
            <person name="Rogers Y.H."/>
            <person name="Roth C.W."/>
            <person name="Schneider J.R."/>
            <person name="Schatz M."/>
            <person name="Shumway M."/>
            <person name="Stanke M."/>
            <person name="Stinson E.O."/>
            <person name="Tubio J.M."/>
            <person name="Vanzee J.P."/>
            <person name="Verjovski-Almeida S."/>
            <person name="Werner D."/>
            <person name="White O."/>
            <person name="Wyder S."/>
            <person name="Zeng Q."/>
            <person name="Zhao Q."/>
            <person name="Zhao Y."/>
            <person name="Hill C.A."/>
            <person name="Raikhel A.S."/>
            <person name="Soares M.B."/>
            <person name="Knudson D.L."/>
            <person name="Lee N.H."/>
            <person name="Galagan J."/>
            <person name="Salzberg S.L."/>
            <person name="Paulsen I.T."/>
            <person name="Dimopoulos G."/>
            <person name="Collins F.H."/>
            <person name="Birren B."/>
            <person name="Fraser-Liggett C.M."/>
            <person name="Severson D.W."/>
        </authorList>
    </citation>
    <scope>NUCLEOTIDE SEQUENCE [LARGE SCALE GENOMIC DNA]</scope>
    <source>
        <strain evidence="2">Liverpool</strain>
    </source>
</reference>
<name>A0A1S4G6C2_AEDAE</name>
<keyword evidence="1" id="KW-1133">Transmembrane helix</keyword>
<evidence type="ECO:0000313" key="3">
    <source>
        <dbReference type="Proteomes" id="UP000682892"/>
    </source>
</evidence>
<feature type="transmembrane region" description="Helical" evidence="1">
    <location>
        <begin position="200"/>
        <end position="219"/>
    </location>
</feature>
<protein>
    <submittedName>
        <fullName evidence="2">AAEL017495-PA</fullName>
    </submittedName>
</protein>
<proteinExistence type="predicted"/>
<accession>A0A1S4G6C2</accession>
<feature type="transmembrane region" description="Helical" evidence="1">
    <location>
        <begin position="144"/>
        <end position="165"/>
    </location>
</feature>
<sequence>MKVLDLLRKLYFYWSDFRFGVKSFFSTNCYQFRDVMMVGAGFFGEKDVPLWKYCCMLMYRLLGYYQLVMAVAKTGLSICEGDNFLDILGSLLVSLFMLAVEFKVFMFKHYRQSIRQIQSFFDGRYGHSGDYRFDIRMYRRANSVTWKAFLAMYLLICCDQVLIWIPNSAQERMFGIPTRFADYGSRISKTMQGMYLCSLAYFWGCRYFCCSSIVMPLLVKLRADLAIVQHGFEMIRINTDSRWESNALLWGYLKKLFNRTVKQHFRILRHVNLMQPAVNNTYATVYYSNMGLVALAVFLAIQSGMTFMSFCLIITAIGFMVECYSWCFLIGLIQDTMMEISSTASQLAFLPPHSPKHHSEYVQWRTSLMIVQLNASQMDWFRCGNIFFISTERFGELCMIVYRFAAFLMKFA</sequence>
<reference evidence="2" key="3">
    <citation type="submission" date="2012-09" db="EMBL/GenBank/DDBJ databases">
        <authorList>
            <consortium name="VectorBase"/>
        </authorList>
    </citation>
    <scope>NUCLEOTIDE SEQUENCE</scope>
    <source>
        <strain evidence="2">Liverpool</strain>
    </source>
</reference>
<feature type="transmembrane region" description="Helical" evidence="1">
    <location>
        <begin position="284"/>
        <end position="301"/>
    </location>
</feature>
<evidence type="ECO:0000256" key="1">
    <source>
        <dbReference type="SAM" id="Phobius"/>
    </source>
</evidence>
<dbReference type="HOGENOM" id="CLU_046911_0_0_1"/>
<feature type="transmembrane region" description="Helical" evidence="1">
    <location>
        <begin position="307"/>
        <end position="333"/>
    </location>
</feature>
<dbReference type="AlphaFoldDB" id="A0A1S4G6C2"/>
<feature type="transmembrane region" description="Helical" evidence="1">
    <location>
        <begin position="87"/>
        <end position="106"/>
    </location>
</feature>
<dbReference type="KEGG" id="aag:23687915"/>
<gene>
    <name evidence="2" type="primary">GPROR95</name>
    <name evidence="2" type="ORF">AaeL_AAEL017495</name>
</gene>
<dbReference type="OrthoDB" id="7726730at2759"/>
<dbReference type="GeneID" id="23687915"/>
<keyword evidence="1" id="KW-0812">Transmembrane</keyword>
<organism evidence="2 3">
    <name type="scientific">Aedes aegypti</name>
    <name type="common">Yellowfever mosquito</name>
    <name type="synonym">Culex aegypti</name>
    <dbReference type="NCBI Taxonomy" id="7159"/>
    <lineage>
        <taxon>Eukaryota</taxon>
        <taxon>Metazoa</taxon>
        <taxon>Ecdysozoa</taxon>
        <taxon>Arthropoda</taxon>
        <taxon>Hexapoda</taxon>
        <taxon>Insecta</taxon>
        <taxon>Pterygota</taxon>
        <taxon>Neoptera</taxon>
        <taxon>Endopterygota</taxon>
        <taxon>Diptera</taxon>
        <taxon>Nematocera</taxon>
        <taxon>Culicoidea</taxon>
        <taxon>Culicidae</taxon>
        <taxon>Culicinae</taxon>
        <taxon>Aedini</taxon>
        <taxon>Aedes</taxon>
        <taxon>Stegomyia</taxon>
    </lineage>
</organism>
<dbReference type="EMBL" id="CH477299">
    <property type="protein sequence ID" value="EJY57528.1"/>
    <property type="molecule type" value="Genomic_DNA"/>
</dbReference>
<dbReference type="Proteomes" id="UP000682892">
    <property type="component" value="Unassembled WGS sequence"/>
</dbReference>
<evidence type="ECO:0000313" key="2">
    <source>
        <dbReference type="EMBL" id="EJY57528.1"/>
    </source>
</evidence>
<reference evidence="2" key="1">
    <citation type="submission" date="2005-10" db="EMBL/GenBank/DDBJ databases">
        <authorList>
            <person name="Loftus B.J."/>
            <person name="Nene V.M."/>
            <person name="Hannick L.I."/>
            <person name="Bidwell S."/>
            <person name="Haas B."/>
            <person name="Amedeo P."/>
            <person name="Orvis J."/>
            <person name="Wortman J.R."/>
            <person name="White O.R."/>
            <person name="Salzberg S."/>
            <person name="Shumway M."/>
            <person name="Koo H."/>
            <person name="Zhao Y."/>
            <person name="Holmes M."/>
            <person name="Miller J."/>
            <person name="Schatz M."/>
            <person name="Pop M."/>
            <person name="Pai G."/>
            <person name="Utterback T."/>
            <person name="Rogers Y.-H."/>
            <person name="Kravitz S."/>
            <person name="Fraser C.M."/>
        </authorList>
    </citation>
    <scope>NUCLEOTIDE SEQUENCE</scope>
    <source>
        <strain evidence="2">Liverpool</strain>
    </source>
</reference>